<proteinExistence type="predicted"/>
<dbReference type="RefSeq" id="WP_086034621.1">
    <property type="nucleotide sequence ID" value="NZ_MDSU01000018.1"/>
</dbReference>
<dbReference type="Gene3D" id="2.70.70.10">
    <property type="entry name" value="Glucose Permease (Domain IIA)"/>
    <property type="match status" value="1"/>
</dbReference>
<dbReference type="PANTHER" id="PTHR21666">
    <property type="entry name" value="PEPTIDASE-RELATED"/>
    <property type="match status" value="1"/>
</dbReference>
<accession>A0A1X4XXW2</accession>
<organism evidence="3 4">
    <name type="scientific">Desulfurella amilsii</name>
    <dbReference type="NCBI Taxonomy" id="1562698"/>
    <lineage>
        <taxon>Bacteria</taxon>
        <taxon>Pseudomonadati</taxon>
        <taxon>Campylobacterota</taxon>
        <taxon>Desulfurellia</taxon>
        <taxon>Desulfurellales</taxon>
        <taxon>Desulfurellaceae</taxon>
        <taxon>Desulfurella</taxon>
    </lineage>
</organism>
<feature type="coiled-coil region" evidence="1">
    <location>
        <begin position="190"/>
        <end position="300"/>
    </location>
</feature>
<comment type="caution">
    <text evidence="3">The sequence shown here is derived from an EMBL/GenBank/DDBJ whole genome shotgun (WGS) entry which is preliminary data.</text>
</comment>
<dbReference type="STRING" id="1562698.DESAMIL20_1920"/>
<dbReference type="EMBL" id="MDSU01000018">
    <property type="protein sequence ID" value="OSS42367.1"/>
    <property type="molecule type" value="Genomic_DNA"/>
</dbReference>
<dbReference type="PANTHER" id="PTHR21666:SF270">
    <property type="entry name" value="MUREIN HYDROLASE ACTIVATOR ENVC"/>
    <property type="match status" value="1"/>
</dbReference>
<evidence type="ECO:0000313" key="4">
    <source>
        <dbReference type="Proteomes" id="UP000194141"/>
    </source>
</evidence>
<dbReference type="InterPro" id="IPR050570">
    <property type="entry name" value="Cell_wall_metabolism_enzyme"/>
</dbReference>
<evidence type="ECO:0000256" key="1">
    <source>
        <dbReference type="SAM" id="Coils"/>
    </source>
</evidence>
<dbReference type="Proteomes" id="UP000194141">
    <property type="component" value="Unassembled WGS sequence"/>
</dbReference>
<dbReference type="OrthoDB" id="9784703at2"/>
<feature type="coiled-coil region" evidence="1">
    <location>
        <begin position="75"/>
        <end position="137"/>
    </location>
</feature>
<dbReference type="Pfam" id="PF01551">
    <property type="entry name" value="Peptidase_M23"/>
    <property type="match status" value="1"/>
</dbReference>
<dbReference type="AlphaFoldDB" id="A0A1X4XXW2"/>
<dbReference type="GO" id="GO:0004222">
    <property type="term" value="F:metalloendopeptidase activity"/>
    <property type="evidence" value="ECO:0007669"/>
    <property type="project" value="TreeGrafter"/>
</dbReference>
<evidence type="ECO:0000259" key="2">
    <source>
        <dbReference type="Pfam" id="PF01551"/>
    </source>
</evidence>
<keyword evidence="1" id="KW-0175">Coiled coil</keyword>
<reference evidence="3 4" key="1">
    <citation type="journal article" date="2017" name="Front. Microbiol.">
        <title>Genome Sequence of Desulfurella amilsii Strain TR1 and Comparative Genomics of Desulfurellaceae Family.</title>
        <authorList>
            <person name="Florentino A.P."/>
            <person name="Stams A.J."/>
            <person name="Sanchez-Andrea I."/>
        </authorList>
    </citation>
    <scope>NUCLEOTIDE SEQUENCE [LARGE SCALE GENOMIC DNA]</scope>
    <source>
        <strain evidence="3 4">TR1</strain>
    </source>
</reference>
<gene>
    <name evidence="3" type="ORF">DESAMIL20_1920</name>
</gene>
<name>A0A1X4XXW2_9BACT</name>
<evidence type="ECO:0000313" key="3">
    <source>
        <dbReference type="EMBL" id="OSS42367.1"/>
    </source>
</evidence>
<dbReference type="InterPro" id="IPR016047">
    <property type="entry name" value="M23ase_b-sheet_dom"/>
</dbReference>
<keyword evidence="4" id="KW-1185">Reference proteome</keyword>
<dbReference type="SUPFAM" id="SSF51261">
    <property type="entry name" value="Duplicated hybrid motif"/>
    <property type="match status" value="1"/>
</dbReference>
<dbReference type="CDD" id="cd12797">
    <property type="entry name" value="M23_peptidase"/>
    <property type="match status" value="1"/>
</dbReference>
<sequence length="432" mass="50088">MKKNNKTEALWEAQKKGFLCPVSLRVFLKNLISIVFVVLIIIHSSSTGWCASQKQELENKIKQINTTISNKQYHYNLAERKYIAYTNTLKELNNKLLILQKKLNENEKNLEKLSTETEDLNKSIQQLTDKLNQEKAKSSRSLKAYYYFYNVEKYFPEGLYYEYMNKKIAHYLQGRIKSYMEHQVLLNEQKKELLAKKAQQMSLIKKINEQKNSYAQQKKTNATLAQEAARLKQAYINDIVNLQRQRNYLQVVLNKVIQEEIRKQEELRRQRELERERLLKQKQLKKAEELQKQEEAQSRMRLENLHAGLRPPIEGVIVDNFGVKTNPVFNVQTRNDGIDIKALNGTPVRAIAKGKVDYVGTLPGLGGVIIINHLNGYYSIYAHVNVGVSKGQMVREGQVIGHLNGDILHFELRKGSVPVNPLNFINRRYLGG</sequence>
<dbReference type="InterPro" id="IPR011055">
    <property type="entry name" value="Dup_hybrid_motif"/>
</dbReference>
<feature type="domain" description="M23ase beta-sheet core" evidence="2">
    <location>
        <begin position="335"/>
        <end position="421"/>
    </location>
</feature>
<protein>
    <submittedName>
        <fullName evidence="3">Membrane protein</fullName>
    </submittedName>
</protein>